<gene>
    <name evidence="1" type="ORF">HT585_12820</name>
</gene>
<accession>A0A7Y6Q628</accession>
<organism evidence="1 2">
    <name type="scientific">Ensifer oleiphilus</name>
    <dbReference type="NCBI Taxonomy" id="2742698"/>
    <lineage>
        <taxon>Bacteria</taxon>
        <taxon>Pseudomonadati</taxon>
        <taxon>Pseudomonadota</taxon>
        <taxon>Alphaproteobacteria</taxon>
        <taxon>Hyphomicrobiales</taxon>
        <taxon>Rhizobiaceae</taxon>
        <taxon>Sinorhizobium/Ensifer group</taxon>
        <taxon>Ensifer</taxon>
    </lineage>
</organism>
<reference evidence="1 2" key="1">
    <citation type="submission" date="2020-06" db="EMBL/GenBank/DDBJ databases">
        <authorList>
            <person name="Grouzdev D.S."/>
        </authorList>
    </citation>
    <scope>NUCLEOTIDE SEQUENCE [LARGE SCALE GENOMIC DNA]</scope>
    <source>
        <strain evidence="1 2">HO-A22</strain>
    </source>
</reference>
<proteinExistence type="predicted"/>
<protein>
    <submittedName>
        <fullName evidence="1">Uncharacterized protein</fullName>
    </submittedName>
</protein>
<comment type="caution">
    <text evidence="1">The sequence shown here is derived from an EMBL/GenBank/DDBJ whole genome shotgun (WGS) entry which is preliminary data.</text>
</comment>
<keyword evidence="2" id="KW-1185">Reference proteome</keyword>
<dbReference type="AlphaFoldDB" id="A0A7Y6Q628"/>
<dbReference type="EMBL" id="JABWDU010000003">
    <property type="protein sequence ID" value="NVD39747.1"/>
    <property type="molecule type" value="Genomic_DNA"/>
</dbReference>
<name>A0A7Y6Q628_9HYPH</name>
<dbReference type="RefSeq" id="WP_176353317.1">
    <property type="nucleotide sequence ID" value="NZ_JABWDU010000003.1"/>
</dbReference>
<dbReference type="Proteomes" id="UP000520198">
    <property type="component" value="Unassembled WGS sequence"/>
</dbReference>
<evidence type="ECO:0000313" key="1">
    <source>
        <dbReference type="EMBL" id="NVD39747.1"/>
    </source>
</evidence>
<evidence type="ECO:0000313" key="2">
    <source>
        <dbReference type="Proteomes" id="UP000520198"/>
    </source>
</evidence>
<sequence>MVFSISKIALSGSLSIALYAVCETKSYADHWACEVLLCLANPGGPTEFAECRPPIHKLWDHLAKGRPFPVCGGIGFRASRPGYEPYYCEAGYRLRQRNGDRGREATCVSVQPVPTGNDNCKRRSQDGPQVGQWQWAQGQRVCVAYRLKPPHLRQRPRFVDLKIDGVAPQRVWF</sequence>